<accession>A0A3S1BWU3</accession>
<feature type="compositionally biased region" description="Basic and acidic residues" evidence="1">
    <location>
        <begin position="405"/>
        <end position="414"/>
    </location>
</feature>
<evidence type="ECO:0000256" key="1">
    <source>
        <dbReference type="SAM" id="MobiDB-lite"/>
    </source>
</evidence>
<name>A0A3S1BWU3_ANAVA</name>
<keyword evidence="3" id="KW-1185">Reference proteome</keyword>
<evidence type="ECO:0000313" key="2">
    <source>
        <dbReference type="EMBL" id="RUS93002.1"/>
    </source>
</evidence>
<dbReference type="AlphaFoldDB" id="A0A3S1BWU3"/>
<organism evidence="2 3">
    <name type="scientific">Trichormus variabilis SAG 1403-4b</name>
    <dbReference type="NCBI Taxonomy" id="447716"/>
    <lineage>
        <taxon>Bacteria</taxon>
        <taxon>Bacillati</taxon>
        <taxon>Cyanobacteriota</taxon>
        <taxon>Cyanophyceae</taxon>
        <taxon>Nostocales</taxon>
        <taxon>Nostocaceae</taxon>
        <taxon>Trichormus</taxon>
    </lineage>
</organism>
<proteinExistence type="predicted"/>
<sequence>MKTNYVQVNNTSINFVTPWDYPQRWHNGCYDGNKIIWETKEIIVTDYIKQKYLSPAWYLDRLIEHWVYIEAIALFVSDGSKVSREELSKALSIKLSAVSDAVELGFSIGWFEVSEKVSLIFLEETGNEKCDSLMCVQELVPVLELPDSAQVGNSLESVKLNNTVQTSSTNDSPVSITTETCGVYQSEISKNRELKYSQLHHPVNRSQLTVKDSVQLMNEIVSQQCLMRSPTSTPNSFVSKTLPDCSPALTTQDNNQGHILGMWSKPLTASGTMRNGFVYVQDSLQPLSLENDYFWLESPGALSSTGNGRPPGQTKLETQLKKLGLLQKGEVLNPVILSKWYDIPPSWLDPWESRPATALLENKDRQQEIFSTPELERSPSPESNTSQHLQGNTEKFLEENSITEESGKETPTTEKFLEETLSTDNSRACGCLYQYIENKKLKNGSIASYPRVDGERDKHNYAHWRWGYSWEEKIDGDWKNRSVGVPTKIAHAVAEMIDKRSSVPEIREFITLSKNPKKADK</sequence>
<gene>
    <name evidence="2" type="ORF">DSM107003_47490</name>
</gene>
<feature type="compositionally biased region" description="Polar residues" evidence="1">
    <location>
        <begin position="380"/>
        <end position="393"/>
    </location>
</feature>
<reference evidence="2 3" key="1">
    <citation type="journal article" date="2019" name="Genome Biol. Evol.">
        <title>Day and night: Metabolic profiles and evolutionary relationships of six axenic non-marine cyanobacteria.</title>
        <authorList>
            <person name="Will S.E."/>
            <person name="Henke P."/>
            <person name="Boedeker C."/>
            <person name="Huang S."/>
            <person name="Brinkmann H."/>
            <person name="Rohde M."/>
            <person name="Jarek M."/>
            <person name="Friedl T."/>
            <person name="Seufert S."/>
            <person name="Schumacher M."/>
            <person name="Overmann J."/>
            <person name="Neumann-Schaal M."/>
            <person name="Petersen J."/>
        </authorList>
    </citation>
    <scope>NUCLEOTIDE SEQUENCE [LARGE SCALE GENOMIC DNA]</scope>
    <source>
        <strain evidence="2 3">SAG 1403-4b</strain>
    </source>
</reference>
<protein>
    <submittedName>
        <fullName evidence="2">Uncharacterized protein</fullName>
    </submittedName>
</protein>
<dbReference type="Proteomes" id="UP000276103">
    <property type="component" value="Unassembled WGS sequence"/>
</dbReference>
<evidence type="ECO:0000313" key="3">
    <source>
        <dbReference type="Proteomes" id="UP000276103"/>
    </source>
</evidence>
<feature type="region of interest" description="Disordered" evidence="1">
    <location>
        <begin position="371"/>
        <end position="414"/>
    </location>
</feature>
<comment type="caution">
    <text evidence="2">The sequence shown here is derived from an EMBL/GenBank/DDBJ whole genome shotgun (WGS) entry which is preliminary data.</text>
</comment>
<dbReference type="EMBL" id="RSCM01000022">
    <property type="protein sequence ID" value="RUS93002.1"/>
    <property type="molecule type" value="Genomic_DNA"/>
</dbReference>